<dbReference type="SUPFAM" id="SSF55804">
    <property type="entry name" value="Phoshotransferase/anion transport protein"/>
    <property type="match status" value="1"/>
</dbReference>
<proteinExistence type="predicted"/>
<evidence type="ECO:0000313" key="11">
    <source>
        <dbReference type="Proteomes" id="UP000327458"/>
    </source>
</evidence>
<reference evidence="7 11" key="2">
    <citation type="submission" date="2019-07" db="EMBL/GenBank/DDBJ databases">
        <title>Draft genome Sequence of Chlorobium phaeovibrioides sp. strain PhvTcv-s14, from the Phylum Chlorobi.</title>
        <authorList>
            <person name="Babenko V."/>
            <person name="Boldyreva D."/>
            <person name="Kanygina A."/>
            <person name="Selezneva O."/>
            <person name="Akopiyan T."/>
            <person name="Lunina O."/>
        </authorList>
    </citation>
    <scope>NUCLEOTIDE SEQUENCE [LARGE SCALE GENOMIC DNA]</scope>
    <source>
        <strain evidence="7 11">GrTcv12</strain>
    </source>
</reference>
<evidence type="ECO:0000313" key="8">
    <source>
        <dbReference type="EMBL" id="MWV54678.1"/>
    </source>
</evidence>
<sequence>MKIESILSEKYIALNLELETKEQVIERMLSIISEHSGVKDIDRLRADVLRREGEMSTGIGKKIALPHAKTDAVSHPVLAIATLKEDINFDSIDKEPVKIIFLLATPADMLAEHLKLLGRITRLAGREDVRERLFAAVKPSEVLELFKLEEKELPQI</sequence>
<accession>A0A3S0N9I7</accession>
<evidence type="ECO:0000256" key="2">
    <source>
        <dbReference type="ARBA" id="ARBA00022553"/>
    </source>
</evidence>
<dbReference type="AlphaFoldDB" id="A0A3S0N9I7"/>
<keyword evidence="1" id="KW-0813">Transport</keyword>
<name>A0A3S0N9I7_CHLPH</name>
<dbReference type="InterPro" id="IPR016152">
    <property type="entry name" value="PTrfase/Anion_transptr"/>
</dbReference>
<dbReference type="Proteomes" id="UP000279908">
    <property type="component" value="Unassembled WGS sequence"/>
</dbReference>
<keyword evidence="3 9" id="KW-0762">Sugar transport</keyword>
<keyword evidence="12" id="KW-1185">Reference proteome</keyword>
<organism evidence="9 10">
    <name type="scientific">Chlorobium phaeovibrioides</name>
    <dbReference type="NCBI Taxonomy" id="1094"/>
    <lineage>
        <taxon>Bacteria</taxon>
        <taxon>Pseudomonadati</taxon>
        <taxon>Chlorobiota</taxon>
        <taxon>Chlorobiia</taxon>
        <taxon>Chlorobiales</taxon>
        <taxon>Chlorobiaceae</taxon>
        <taxon>Chlorobium/Pelodictyon group</taxon>
        <taxon>Chlorobium</taxon>
    </lineage>
</organism>
<dbReference type="NCBIfam" id="TIGR00848">
    <property type="entry name" value="fruA"/>
    <property type="match status" value="1"/>
</dbReference>
<evidence type="ECO:0000259" key="6">
    <source>
        <dbReference type="PROSITE" id="PS51094"/>
    </source>
</evidence>
<evidence type="ECO:0000313" key="12">
    <source>
        <dbReference type="Proteomes" id="UP000489351"/>
    </source>
</evidence>
<dbReference type="GO" id="GO:0016020">
    <property type="term" value="C:membrane"/>
    <property type="evidence" value="ECO:0007669"/>
    <property type="project" value="InterPro"/>
</dbReference>
<dbReference type="PROSITE" id="PS00372">
    <property type="entry name" value="PTS_EIIA_TYPE_2_HIS"/>
    <property type="match status" value="1"/>
</dbReference>
<keyword evidence="5" id="KW-0598">Phosphotransferase system</keyword>
<reference evidence="9 10" key="1">
    <citation type="submission" date="2018-12" db="EMBL/GenBank/DDBJ databases">
        <authorList>
            <person name="Lunina O.N."/>
            <person name="Grouzdev D.S."/>
            <person name="Gorlenko V.M."/>
            <person name="Savvichev A.S."/>
        </authorList>
    </citation>
    <scope>NUCLEOTIDE SEQUENCE [LARGE SCALE GENOMIC DNA]</scope>
    <source>
        <strain evidence="9 10">BrKhr-17</strain>
    </source>
</reference>
<evidence type="ECO:0000313" key="9">
    <source>
        <dbReference type="EMBL" id="RTY36818.1"/>
    </source>
</evidence>
<evidence type="ECO:0000256" key="5">
    <source>
        <dbReference type="ARBA" id="ARBA00022683"/>
    </source>
</evidence>
<keyword evidence="2" id="KW-0597">Phosphoprotein</keyword>
<dbReference type="InterPro" id="IPR051541">
    <property type="entry name" value="PTS_SugarTrans_NitroReg"/>
</dbReference>
<dbReference type="Gene3D" id="3.40.930.10">
    <property type="entry name" value="Mannitol-specific EII, Chain A"/>
    <property type="match status" value="1"/>
</dbReference>
<dbReference type="EMBL" id="VMRG01000001">
    <property type="protein sequence ID" value="KAA6232323.1"/>
    <property type="molecule type" value="Genomic_DNA"/>
</dbReference>
<dbReference type="Proteomes" id="UP000489351">
    <property type="component" value="Unassembled WGS sequence"/>
</dbReference>
<dbReference type="InterPro" id="IPR004715">
    <property type="entry name" value="PTS_IIA_fruc"/>
</dbReference>
<comment type="caution">
    <text evidence="9">The sequence shown here is derived from an EMBL/GenBank/DDBJ whole genome shotgun (WGS) entry which is preliminary data.</text>
</comment>
<protein>
    <submittedName>
        <fullName evidence="9">PTS sugar transporter subunit IIA</fullName>
    </submittedName>
    <submittedName>
        <fullName evidence="8">PTS transporter subunit EIIA</fullName>
    </submittedName>
</protein>
<evidence type="ECO:0000256" key="4">
    <source>
        <dbReference type="ARBA" id="ARBA00022679"/>
    </source>
</evidence>
<dbReference type="Pfam" id="PF00359">
    <property type="entry name" value="PTS_EIIA_2"/>
    <property type="match status" value="1"/>
</dbReference>
<dbReference type="OMA" id="KSAVQCT"/>
<feature type="domain" description="PTS EIIA type-2" evidence="6">
    <location>
        <begin position="5"/>
        <end position="149"/>
    </location>
</feature>
<dbReference type="GO" id="GO:0008982">
    <property type="term" value="F:protein-N(PI)-phosphohistidine-sugar phosphotransferase activity"/>
    <property type="evidence" value="ECO:0007669"/>
    <property type="project" value="InterPro"/>
</dbReference>
<gene>
    <name evidence="9" type="ORF">EKD02_07700</name>
    <name evidence="7" type="ORF">FP507_03850</name>
    <name evidence="8" type="ORF">GJ685_06310</name>
</gene>
<dbReference type="GO" id="GO:0009401">
    <property type="term" value="P:phosphoenolpyruvate-dependent sugar phosphotransferase system"/>
    <property type="evidence" value="ECO:0007669"/>
    <property type="project" value="UniProtKB-KW"/>
</dbReference>
<evidence type="ECO:0000256" key="1">
    <source>
        <dbReference type="ARBA" id="ARBA00022448"/>
    </source>
</evidence>
<dbReference type="PANTHER" id="PTHR47738:SF2">
    <property type="entry name" value="PTS SYSTEM FRUCTOSE-LIKE EIIA COMPONENT"/>
    <property type="match status" value="1"/>
</dbReference>
<dbReference type="Proteomes" id="UP000327458">
    <property type="component" value="Unassembled WGS sequence"/>
</dbReference>
<dbReference type="EMBL" id="RXYK01000012">
    <property type="protein sequence ID" value="RTY36818.1"/>
    <property type="molecule type" value="Genomic_DNA"/>
</dbReference>
<evidence type="ECO:0000313" key="7">
    <source>
        <dbReference type="EMBL" id="KAA6232323.1"/>
    </source>
</evidence>
<dbReference type="PANTHER" id="PTHR47738">
    <property type="entry name" value="PTS SYSTEM FRUCTOSE-LIKE EIIA COMPONENT-RELATED"/>
    <property type="match status" value="1"/>
</dbReference>
<dbReference type="PROSITE" id="PS51094">
    <property type="entry name" value="PTS_EIIA_TYPE_2"/>
    <property type="match status" value="1"/>
</dbReference>
<dbReference type="InterPro" id="IPR002178">
    <property type="entry name" value="PTS_EIIA_type-2_dom"/>
</dbReference>
<dbReference type="CDD" id="cd00211">
    <property type="entry name" value="PTS_IIA_fru"/>
    <property type="match status" value="1"/>
</dbReference>
<reference evidence="8 12" key="3">
    <citation type="submission" date="2019-11" db="EMBL/GenBank/DDBJ databases">
        <title>Green- and brown-colored morphotypes of Chlorobia in the stratified aquatic ecosystems of Kandalaksha Gulf (White Sea): A model for study of the accessory genome evolution.</title>
        <authorList>
            <person name="Grouzdev D.S."/>
        </authorList>
    </citation>
    <scope>NUCLEOTIDE SEQUENCE [LARGE SCALE GENOMIC DNA]</scope>
    <source>
        <strain evidence="8 12">ZM</strain>
    </source>
</reference>
<evidence type="ECO:0000313" key="10">
    <source>
        <dbReference type="Proteomes" id="UP000279908"/>
    </source>
</evidence>
<keyword evidence="4" id="KW-0808">Transferase</keyword>
<evidence type="ECO:0000256" key="3">
    <source>
        <dbReference type="ARBA" id="ARBA00022597"/>
    </source>
</evidence>
<dbReference type="RefSeq" id="WP_011889936.1">
    <property type="nucleotide sequence ID" value="NZ_CP041698.1"/>
</dbReference>
<dbReference type="EMBL" id="WUBZ01000018">
    <property type="protein sequence ID" value="MWV54678.1"/>
    <property type="molecule type" value="Genomic_DNA"/>
</dbReference>